<dbReference type="EMBL" id="CAEZVK010000103">
    <property type="protein sequence ID" value="CAB4635415.1"/>
    <property type="molecule type" value="Genomic_DNA"/>
</dbReference>
<accession>A0A6J6JFG3</accession>
<dbReference type="SUPFAM" id="SSF81324">
    <property type="entry name" value="Voltage-gated potassium channels"/>
    <property type="match status" value="1"/>
</dbReference>
<gene>
    <name evidence="11" type="ORF">UFOPK1827_00734</name>
    <name evidence="12" type="ORF">UFOPK2000_00990</name>
    <name evidence="13" type="ORF">UFOPK3708_00478</name>
</gene>
<keyword evidence="5" id="KW-0406">Ion transport</keyword>
<evidence type="ECO:0000256" key="8">
    <source>
        <dbReference type="SAM" id="MobiDB-lite"/>
    </source>
</evidence>
<keyword evidence="3 9" id="KW-0812">Transmembrane</keyword>
<evidence type="ECO:0000313" key="12">
    <source>
        <dbReference type="EMBL" id="CAB4635415.1"/>
    </source>
</evidence>
<dbReference type="AlphaFoldDB" id="A0A6J6JFG3"/>
<feature type="transmembrane region" description="Helical" evidence="9">
    <location>
        <begin position="49"/>
        <end position="72"/>
    </location>
</feature>
<keyword evidence="6 9" id="KW-0472">Membrane</keyword>
<evidence type="ECO:0000256" key="3">
    <source>
        <dbReference type="ARBA" id="ARBA00022692"/>
    </source>
</evidence>
<feature type="compositionally biased region" description="Acidic residues" evidence="8">
    <location>
        <begin position="26"/>
        <end position="35"/>
    </location>
</feature>
<feature type="region of interest" description="Disordered" evidence="8">
    <location>
        <begin position="14"/>
        <end position="39"/>
    </location>
</feature>
<feature type="transmembrane region" description="Helical" evidence="9">
    <location>
        <begin position="202"/>
        <end position="224"/>
    </location>
</feature>
<dbReference type="Pfam" id="PF07885">
    <property type="entry name" value="Ion_trans_2"/>
    <property type="match status" value="1"/>
</dbReference>
<keyword evidence="2" id="KW-0813">Transport</keyword>
<comment type="subcellular location">
    <subcellularLocation>
        <location evidence="1">Membrane</location>
        <topology evidence="1">Multi-pass membrane protein</topology>
    </subcellularLocation>
</comment>
<feature type="domain" description="Potassium channel" evidence="10">
    <location>
        <begin position="155"/>
        <end position="226"/>
    </location>
</feature>
<dbReference type="PANTHER" id="PTHR11537">
    <property type="entry name" value="VOLTAGE-GATED POTASSIUM CHANNEL"/>
    <property type="match status" value="1"/>
</dbReference>
<dbReference type="PRINTS" id="PR00169">
    <property type="entry name" value="KCHANNEL"/>
</dbReference>
<dbReference type="InterPro" id="IPR028325">
    <property type="entry name" value="VG_K_chnl"/>
</dbReference>
<evidence type="ECO:0000256" key="7">
    <source>
        <dbReference type="ARBA" id="ARBA00023303"/>
    </source>
</evidence>
<dbReference type="GO" id="GO:0008076">
    <property type="term" value="C:voltage-gated potassium channel complex"/>
    <property type="evidence" value="ECO:0007669"/>
    <property type="project" value="InterPro"/>
</dbReference>
<evidence type="ECO:0000256" key="2">
    <source>
        <dbReference type="ARBA" id="ARBA00022448"/>
    </source>
</evidence>
<feature type="transmembrane region" description="Helical" evidence="9">
    <location>
        <begin position="78"/>
        <end position="100"/>
    </location>
</feature>
<reference evidence="12" key="1">
    <citation type="submission" date="2020-05" db="EMBL/GenBank/DDBJ databases">
        <authorList>
            <person name="Chiriac C."/>
            <person name="Salcher M."/>
            <person name="Ghai R."/>
            <person name="Kavagutti S V."/>
        </authorList>
    </citation>
    <scope>NUCLEOTIDE SEQUENCE</scope>
</reference>
<evidence type="ECO:0000256" key="9">
    <source>
        <dbReference type="SAM" id="Phobius"/>
    </source>
</evidence>
<evidence type="ECO:0000256" key="5">
    <source>
        <dbReference type="ARBA" id="ARBA00023065"/>
    </source>
</evidence>
<feature type="transmembrane region" description="Helical" evidence="9">
    <location>
        <begin position="112"/>
        <end position="132"/>
    </location>
</feature>
<dbReference type="InterPro" id="IPR013099">
    <property type="entry name" value="K_chnl_dom"/>
</dbReference>
<sequence>MHRPEFVCETAHVSDTTAPPIPPDFESADPSESEPDNPRLDRWINKTTLPLDLIALCTIWLTVVPLGTIHRVADHPMFWYVGRIAVSVIYGIDMAVRTYLSRRRLRYFTHHPVGVLAVILPVIRLVFSLRLLRAMFKRGNTAHFVFVSIVLLFNLVVIVWGFERTAAGANITSIGIAVWWGCVTVFTVGYGDYFPITTPGRIAAVAIMVLGLTTAAVITAQIASSFMDQAQSRRNAASSPDDDSTDGRIRRIEEMLNEHFNQADQPSDQT</sequence>
<feature type="transmembrane region" description="Helical" evidence="9">
    <location>
        <begin position="169"/>
        <end position="190"/>
    </location>
</feature>
<proteinExistence type="predicted"/>
<dbReference type="EMBL" id="CAFBNA010000016">
    <property type="protein sequence ID" value="CAB4924804.1"/>
    <property type="molecule type" value="Genomic_DNA"/>
</dbReference>
<name>A0A6J6JFG3_9ZZZZ</name>
<dbReference type="Gene3D" id="1.10.287.70">
    <property type="match status" value="1"/>
</dbReference>
<protein>
    <submittedName>
        <fullName evidence="12">Unannotated protein</fullName>
    </submittedName>
</protein>
<evidence type="ECO:0000259" key="10">
    <source>
        <dbReference type="Pfam" id="PF07885"/>
    </source>
</evidence>
<feature type="transmembrane region" description="Helical" evidence="9">
    <location>
        <begin position="144"/>
        <end position="162"/>
    </location>
</feature>
<dbReference type="EMBL" id="CAEZUO010000025">
    <property type="protein sequence ID" value="CAB4602773.1"/>
    <property type="molecule type" value="Genomic_DNA"/>
</dbReference>
<dbReference type="PANTHER" id="PTHR11537:SF254">
    <property type="entry name" value="POTASSIUM VOLTAGE-GATED CHANNEL PROTEIN SHAB"/>
    <property type="match status" value="1"/>
</dbReference>
<dbReference type="GO" id="GO:0005249">
    <property type="term" value="F:voltage-gated potassium channel activity"/>
    <property type="evidence" value="ECO:0007669"/>
    <property type="project" value="InterPro"/>
</dbReference>
<evidence type="ECO:0000256" key="1">
    <source>
        <dbReference type="ARBA" id="ARBA00004141"/>
    </source>
</evidence>
<organism evidence="12">
    <name type="scientific">freshwater metagenome</name>
    <dbReference type="NCBI Taxonomy" id="449393"/>
    <lineage>
        <taxon>unclassified sequences</taxon>
        <taxon>metagenomes</taxon>
        <taxon>ecological metagenomes</taxon>
    </lineage>
</organism>
<evidence type="ECO:0000256" key="4">
    <source>
        <dbReference type="ARBA" id="ARBA00022989"/>
    </source>
</evidence>
<dbReference type="GO" id="GO:0001508">
    <property type="term" value="P:action potential"/>
    <property type="evidence" value="ECO:0007669"/>
    <property type="project" value="TreeGrafter"/>
</dbReference>
<evidence type="ECO:0000313" key="13">
    <source>
        <dbReference type="EMBL" id="CAB4924804.1"/>
    </source>
</evidence>
<keyword evidence="4 9" id="KW-1133">Transmembrane helix</keyword>
<evidence type="ECO:0000256" key="6">
    <source>
        <dbReference type="ARBA" id="ARBA00023136"/>
    </source>
</evidence>
<keyword evidence="7" id="KW-0407">Ion channel</keyword>
<evidence type="ECO:0000313" key="11">
    <source>
        <dbReference type="EMBL" id="CAB4602773.1"/>
    </source>
</evidence>
<dbReference type="Gene3D" id="1.20.5.110">
    <property type="match status" value="1"/>
</dbReference>